<dbReference type="RefSeq" id="WP_255910392.1">
    <property type="nucleotide sequence ID" value="NZ_JANFQO010000001.1"/>
</dbReference>
<dbReference type="EMBL" id="JANFQO010000001">
    <property type="protein sequence ID" value="MCQ4163320.1"/>
    <property type="molecule type" value="Genomic_DNA"/>
</dbReference>
<protein>
    <submittedName>
        <fullName evidence="2">Helix-turn-helix transcriptional regulator</fullName>
    </submittedName>
</protein>
<organism evidence="2 3">
    <name type="scientific">Tahibacter harae</name>
    <dbReference type="NCBI Taxonomy" id="2963937"/>
    <lineage>
        <taxon>Bacteria</taxon>
        <taxon>Pseudomonadati</taxon>
        <taxon>Pseudomonadota</taxon>
        <taxon>Gammaproteobacteria</taxon>
        <taxon>Lysobacterales</taxon>
        <taxon>Rhodanobacteraceae</taxon>
        <taxon>Tahibacter</taxon>
    </lineage>
</organism>
<feature type="domain" description="HTH cro/C1-type" evidence="1">
    <location>
        <begin position="16"/>
        <end position="72"/>
    </location>
</feature>
<evidence type="ECO:0000313" key="3">
    <source>
        <dbReference type="Proteomes" id="UP001165498"/>
    </source>
</evidence>
<keyword evidence="3" id="KW-1185">Reference proteome</keyword>
<gene>
    <name evidence="2" type="ORF">NM961_01225</name>
</gene>
<comment type="caution">
    <text evidence="2">The sequence shown here is derived from an EMBL/GenBank/DDBJ whole genome shotgun (WGS) entry which is preliminary data.</text>
</comment>
<evidence type="ECO:0000313" key="2">
    <source>
        <dbReference type="EMBL" id="MCQ4163320.1"/>
    </source>
</evidence>
<dbReference type="InterPro" id="IPR041413">
    <property type="entry name" value="MLTR_LBD"/>
</dbReference>
<name>A0ABT1QNU5_9GAMM</name>
<reference evidence="2" key="1">
    <citation type="submission" date="2022-07" db="EMBL/GenBank/DDBJ databases">
        <title>Tahibacter sp., a new gammaproteobacterium isolated from the silt sample collected at pig farm.</title>
        <authorList>
            <person name="Chen H."/>
        </authorList>
    </citation>
    <scope>NUCLEOTIDE SEQUENCE</scope>
    <source>
        <strain evidence="2">P2K</strain>
    </source>
</reference>
<dbReference type="CDD" id="cd00093">
    <property type="entry name" value="HTH_XRE"/>
    <property type="match status" value="1"/>
</dbReference>
<dbReference type="SMART" id="SM00530">
    <property type="entry name" value="HTH_XRE"/>
    <property type="match status" value="1"/>
</dbReference>
<dbReference type="Gene3D" id="3.30.450.180">
    <property type="match status" value="1"/>
</dbReference>
<dbReference type="PROSITE" id="PS50943">
    <property type="entry name" value="HTH_CROC1"/>
    <property type="match status" value="1"/>
</dbReference>
<dbReference type="PANTHER" id="PTHR35010">
    <property type="entry name" value="BLL4672 PROTEIN-RELATED"/>
    <property type="match status" value="1"/>
</dbReference>
<dbReference type="SUPFAM" id="SSF47413">
    <property type="entry name" value="lambda repressor-like DNA-binding domains"/>
    <property type="match status" value="1"/>
</dbReference>
<evidence type="ECO:0000259" key="1">
    <source>
        <dbReference type="PROSITE" id="PS50943"/>
    </source>
</evidence>
<dbReference type="Proteomes" id="UP001165498">
    <property type="component" value="Unassembled WGS sequence"/>
</dbReference>
<dbReference type="PANTHER" id="PTHR35010:SF4">
    <property type="entry name" value="BLL5781 PROTEIN"/>
    <property type="match status" value="1"/>
</dbReference>
<sequence length="271" mass="29902">MRADLVPAADDFPAVLRVHRRSAGRSQLQTALLAGISQRHLSFLESGRARPGRGVVLALSAALGLCLSRQNQLLLAAGFAPLYQPDAKPAPEPDLVGRAMQAFLHAHEPFPALLLRDGAWIEQGNRGAARLWSAVRGEPLREVPRDNVFELMLRPGARRERLENWSEAAACLLRRYMAEHAQLRRPELDELVAQLAANPEVKQLLQNDPAAQAAPVVLLRYRFDAVRLALFVVIASLHAPLDTRVEHLRVEFLVPADAATEQWFRDGAAVG</sequence>
<dbReference type="InterPro" id="IPR001387">
    <property type="entry name" value="Cro/C1-type_HTH"/>
</dbReference>
<dbReference type="Gene3D" id="1.10.260.40">
    <property type="entry name" value="lambda repressor-like DNA-binding domains"/>
    <property type="match status" value="1"/>
</dbReference>
<accession>A0ABT1QNU5</accession>
<dbReference type="Pfam" id="PF17765">
    <property type="entry name" value="MLTR_LBD"/>
    <property type="match status" value="1"/>
</dbReference>
<dbReference type="InterPro" id="IPR010982">
    <property type="entry name" value="Lambda_DNA-bd_dom_sf"/>
</dbReference>
<proteinExistence type="predicted"/>
<dbReference type="Pfam" id="PF01381">
    <property type="entry name" value="HTH_3"/>
    <property type="match status" value="1"/>
</dbReference>